<dbReference type="AlphaFoldDB" id="B9BXW0"/>
<feature type="compositionally biased region" description="Basic and acidic residues" evidence="1">
    <location>
        <begin position="21"/>
        <end position="30"/>
    </location>
</feature>
<accession>B9BXW0</accession>
<feature type="region of interest" description="Disordered" evidence="1">
    <location>
        <begin position="1"/>
        <end position="31"/>
    </location>
</feature>
<organism evidence="2 3">
    <name type="scientific">Burkholderia multivorans CGD2</name>
    <dbReference type="NCBI Taxonomy" id="513052"/>
    <lineage>
        <taxon>Bacteria</taxon>
        <taxon>Pseudomonadati</taxon>
        <taxon>Pseudomonadota</taxon>
        <taxon>Betaproteobacteria</taxon>
        <taxon>Burkholderiales</taxon>
        <taxon>Burkholderiaceae</taxon>
        <taxon>Burkholderia</taxon>
        <taxon>Burkholderia cepacia complex</taxon>
    </lineage>
</organism>
<evidence type="ECO:0000313" key="2">
    <source>
        <dbReference type="EMBL" id="EEE04287.1"/>
    </source>
</evidence>
<reference evidence="2 3" key="1">
    <citation type="journal article" date="2012" name="J. Bacteriol.">
        <title>Draft Genome Sequence Determination for Cystic Fibrosis and Chronic Granulomatous Disease Burkholderia multivorans Isolates.</title>
        <authorList>
            <person name="Varga J.J."/>
            <person name="Losada L."/>
            <person name="Zelazny A.M."/>
            <person name="Brinkac L."/>
            <person name="Harkins D."/>
            <person name="Radune D."/>
            <person name="Hostetler J."/>
            <person name="Sampaio E.P."/>
            <person name="Ronning C.M."/>
            <person name="Nierman W.C."/>
            <person name="Greenberg D.E."/>
            <person name="Holland S.M."/>
            <person name="Goldberg J.B."/>
        </authorList>
    </citation>
    <scope>NUCLEOTIDE SEQUENCE [LARGE SCALE GENOMIC DNA]</scope>
    <source>
        <strain evidence="2 3">CGD2</strain>
    </source>
</reference>
<dbReference type="EMBL" id="ACFC01000016">
    <property type="protein sequence ID" value="EEE04287.1"/>
    <property type="molecule type" value="Genomic_DNA"/>
</dbReference>
<name>B9BXW0_9BURK</name>
<sequence>MNENQRQEMDTRRRAPFGPRPRPERREKTNAARAAARMRRCASIGAAKRV</sequence>
<proteinExistence type="predicted"/>
<protein>
    <submittedName>
        <fullName evidence="2">Uncharacterized protein</fullName>
    </submittedName>
</protein>
<feature type="compositionally biased region" description="Basic and acidic residues" evidence="1">
    <location>
        <begin position="1"/>
        <end position="13"/>
    </location>
</feature>
<comment type="caution">
    <text evidence="2">The sequence shown here is derived from an EMBL/GenBank/DDBJ whole genome shotgun (WGS) entry which is preliminary data.</text>
</comment>
<evidence type="ECO:0000256" key="1">
    <source>
        <dbReference type="SAM" id="MobiDB-lite"/>
    </source>
</evidence>
<evidence type="ECO:0000313" key="3">
    <source>
        <dbReference type="Proteomes" id="UP000004535"/>
    </source>
</evidence>
<gene>
    <name evidence="2" type="ORF">BURMUCGD2_1672</name>
</gene>
<dbReference type="Proteomes" id="UP000004535">
    <property type="component" value="Unassembled WGS sequence"/>
</dbReference>